<evidence type="ECO:0000313" key="2">
    <source>
        <dbReference type="Proteomes" id="UP000784294"/>
    </source>
</evidence>
<accession>A0A3S5B406</accession>
<gene>
    <name evidence="1" type="ORF">PXEA_LOCUS26373</name>
</gene>
<evidence type="ECO:0000313" key="1">
    <source>
        <dbReference type="EMBL" id="VEL32933.1"/>
    </source>
</evidence>
<organism evidence="1 2">
    <name type="scientific">Protopolystoma xenopodis</name>
    <dbReference type="NCBI Taxonomy" id="117903"/>
    <lineage>
        <taxon>Eukaryota</taxon>
        <taxon>Metazoa</taxon>
        <taxon>Spiralia</taxon>
        <taxon>Lophotrochozoa</taxon>
        <taxon>Platyhelminthes</taxon>
        <taxon>Monogenea</taxon>
        <taxon>Polyopisthocotylea</taxon>
        <taxon>Polystomatidea</taxon>
        <taxon>Polystomatidae</taxon>
        <taxon>Protopolystoma</taxon>
    </lineage>
</organism>
<keyword evidence="2" id="KW-1185">Reference proteome</keyword>
<reference evidence="1" key="1">
    <citation type="submission" date="2018-11" db="EMBL/GenBank/DDBJ databases">
        <authorList>
            <consortium name="Pathogen Informatics"/>
        </authorList>
    </citation>
    <scope>NUCLEOTIDE SEQUENCE</scope>
</reference>
<protein>
    <submittedName>
        <fullName evidence="1">Uncharacterized protein</fullName>
    </submittedName>
</protein>
<dbReference type="EMBL" id="CAAALY010244898">
    <property type="protein sequence ID" value="VEL32933.1"/>
    <property type="molecule type" value="Genomic_DNA"/>
</dbReference>
<dbReference type="Proteomes" id="UP000784294">
    <property type="component" value="Unassembled WGS sequence"/>
</dbReference>
<name>A0A3S5B406_9PLAT</name>
<comment type="caution">
    <text evidence="1">The sequence shown here is derived from an EMBL/GenBank/DDBJ whole genome shotgun (WGS) entry which is preliminary data.</text>
</comment>
<dbReference type="AlphaFoldDB" id="A0A3S5B406"/>
<sequence>MAKHQHLLDPSLEASKHVTLGLSETPDALPGLEFFQLRRYDFIANIWNPERSRELIYSRGCFLRAKIWMQP</sequence>
<proteinExistence type="predicted"/>